<evidence type="ECO:0000313" key="2">
    <source>
        <dbReference type="EMBL" id="CEM45230.1"/>
    </source>
</evidence>
<sequence length="222" mass="24426">MSRQLPELSLFESDSTRSPPRSPQQPSLKRVSVLLSPVLVRDASPLCEDEEQMIELSTVSPTESAQSLHQTSPEALHSKHSMHSPRLSRMGSVAKPDNMLSRQVSFHKTTVTSVLCFEEDASPSCPIRSAGAAEVGRSVETFVENKVKGPMRDEEVRKIPKRKNRATVTATVRQPPPIEVQTKTKQSTRAQTPRTSPKSSKSKTWGGTQGNRNSSTGTLFFS</sequence>
<protein>
    <submittedName>
        <fullName evidence="3">Uncharacterized protein</fullName>
    </submittedName>
</protein>
<feature type="compositionally biased region" description="Polar residues" evidence="1">
    <location>
        <begin position="210"/>
        <end position="222"/>
    </location>
</feature>
<dbReference type="VEuPathDB" id="CryptoDB:Cvel_36490"/>
<reference evidence="3" key="1">
    <citation type="submission" date="2014-11" db="EMBL/GenBank/DDBJ databases">
        <authorList>
            <person name="Otto D Thomas"/>
            <person name="Naeem Raeece"/>
        </authorList>
    </citation>
    <scope>NUCLEOTIDE SEQUENCE</scope>
</reference>
<dbReference type="VEuPathDB" id="CryptoDB:Cvel_1145"/>
<feature type="compositionally biased region" description="Polar residues" evidence="1">
    <location>
        <begin position="181"/>
        <end position="191"/>
    </location>
</feature>
<accession>A0A0G4I770</accession>
<feature type="region of interest" description="Disordered" evidence="1">
    <location>
        <begin position="1"/>
        <end position="31"/>
    </location>
</feature>
<feature type="compositionally biased region" description="Low complexity" evidence="1">
    <location>
        <begin position="16"/>
        <end position="31"/>
    </location>
</feature>
<feature type="region of interest" description="Disordered" evidence="1">
    <location>
        <begin position="59"/>
        <end position="89"/>
    </location>
</feature>
<feature type="compositionally biased region" description="Low complexity" evidence="1">
    <location>
        <begin position="192"/>
        <end position="204"/>
    </location>
</feature>
<feature type="compositionally biased region" description="Polar residues" evidence="1">
    <location>
        <begin position="59"/>
        <end position="73"/>
    </location>
</feature>
<evidence type="ECO:0000256" key="1">
    <source>
        <dbReference type="SAM" id="MobiDB-lite"/>
    </source>
</evidence>
<dbReference type="AlphaFoldDB" id="A0A0G4I770"/>
<dbReference type="EMBL" id="CDMZ01005413">
    <property type="protein sequence ID" value="CEM52892.1"/>
    <property type="molecule type" value="Genomic_DNA"/>
</dbReference>
<proteinExistence type="predicted"/>
<evidence type="ECO:0000313" key="3">
    <source>
        <dbReference type="EMBL" id="CEM52892.1"/>
    </source>
</evidence>
<name>A0A0G4I770_9ALVE</name>
<gene>
    <name evidence="2" type="ORF">Cvel_1145</name>
    <name evidence="3" type="ORF">Cvel_36490</name>
</gene>
<organism evidence="3">
    <name type="scientific">Chromera velia CCMP2878</name>
    <dbReference type="NCBI Taxonomy" id="1169474"/>
    <lineage>
        <taxon>Eukaryota</taxon>
        <taxon>Sar</taxon>
        <taxon>Alveolata</taxon>
        <taxon>Colpodellida</taxon>
        <taxon>Chromeraceae</taxon>
        <taxon>Chromera</taxon>
    </lineage>
</organism>
<feature type="region of interest" description="Disordered" evidence="1">
    <location>
        <begin position="152"/>
        <end position="222"/>
    </location>
</feature>
<dbReference type="EMBL" id="CDMZ01003136">
    <property type="protein sequence ID" value="CEM45230.1"/>
    <property type="molecule type" value="Genomic_DNA"/>
</dbReference>